<accession>A0A0M3R9K2</accession>
<dbReference type="NCBIfam" id="TIGR02833">
    <property type="entry name" value="spore_III_AB"/>
    <property type="match status" value="1"/>
</dbReference>
<dbReference type="RefSeq" id="WP_053603340.1">
    <property type="nucleotide sequence ID" value="NZ_CP012600.1"/>
</dbReference>
<reference evidence="2" key="1">
    <citation type="submission" date="2015-08" db="EMBL/GenBank/DDBJ databases">
        <title>Genome sequencing project for genomic taxonomy and phylogenomics of Bacillus-like bacteria.</title>
        <authorList>
            <person name="Liu B."/>
            <person name="Wang J."/>
            <person name="Zhu Y."/>
            <person name="Liu G."/>
            <person name="Chen Q."/>
            <person name="Chen Z."/>
            <person name="Lan J."/>
            <person name="Che J."/>
            <person name="Ge C."/>
            <person name="Shi H."/>
            <person name="Pan Z."/>
            <person name="Liu X."/>
        </authorList>
    </citation>
    <scope>NUCLEOTIDE SEQUENCE [LARGE SCALE GENOMIC DNA]</scope>
    <source>
        <strain evidence="2">FJAT-4402</strain>
    </source>
</reference>
<sequence>MLKLIGAVFIVLSTTWMGYEYSKTYSERTKQIRQLMYALQSLEAEIMYGFSPLNIASARIATQTPDPVSTLFAGFSDRLMKGEDTASKAWEESLACIKHKTSLKQSEIEVLKQFGETLGLHDRESQQKHIRLTLTHLEAEEKEAGIVQGKYEKMVRSLGFLTGLLLILILM</sequence>
<dbReference type="EMBL" id="CP012600">
    <property type="protein sequence ID" value="ALC81582.1"/>
    <property type="molecule type" value="Genomic_DNA"/>
</dbReference>
<organism evidence="1 2">
    <name type="scientific">Bacillus gobiensis</name>
    <dbReference type="NCBI Taxonomy" id="1441095"/>
    <lineage>
        <taxon>Bacteria</taxon>
        <taxon>Bacillati</taxon>
        <taxon>Bacillota</taxon>
        <taxon>Bacilli</taxon>
        <taxon>Bacillales</taxon>
        <taxon>Bacillaceae</taxon>
        <taxon>Bacillus</taxon>
    </lineage>
</organism>
<gene>
    <name evidence="1" type="ORF">AM592_08190</name>
</gene>
<protein>
    <submittedName>
        <fullName evidence="1">Stage III sporulation protein SpoAB</fullName>
    </submittedName>
</protein>
<dbReference type="PATRIC" id="fig|1441095.3.peg.1799"/>
<dbReference type="OrthoDB" id="1957909at2"/>
<dbReference type="STRING" id="1441095.AM592_08190"/>
<proteinExistence type="predicted"/>
<dbReference type="Proteomes" id="UP000067625">
    <property type="component" value="Chromosome"/>
</dbReference>
<dbReference type="PIRSF" id="PIRSF021435">
    <property type="entry name" value="SpoIIIAB"/>
    <property type="match status" value="1"/>
</dbReference>
<dbReference type="Pfam" id="PF09548">
    <property type="entry name" value="Spore_III_AB"/>
    <property type="match status" value="1"/>
</dbReference>
<dbReference type="AlphaFoldDB" id="A0A0M3R9K2"/>
<name>A0A0M3R9K2_9BACI</name>
<keyword evidence="2" id="KW-1185">Reference proteome</keyword>
<dbReference type="InterPro" id="IPR014198">
    <property type="entry name" value="Spore_III_AB"/>
</dbReference>
<evidence type="ECO:0000313" key="1">
    <source>
        <dbReference type="EMBL" id="ALC81582.1"/>
    </source>
</evidence>
<reference evidence="1 2" key="2">
    <citation type="journal article" date="2016" name="Int. J. Syst. Evol. Microbiol.">
        <title>Bacillus gobiensis sp. nov., isolated from a soil sample.</title>
        <authorList>
            <person name="Liu B."/>
            <person name="Liu G.H."/>
            <person name="Cetin S."/>
            <person name="Schumann P."/>
            <person name="Pan Z.Z."/>
            <person name="Chen Q.Q."/>
        </authorList>
    </citation>
    <scope>NUCLEOTIDE SEQUENCE [LARGE SCALE GENOMIC DNA]</scope>
    <source>
        <strain evidence="1 2">FJAT-4402</strain>
    </source>
</reference>
<evidence type="ECO:0000313" key="2">
    <source>
        <dbReference type="Proteomes" id="UP000067625"/>
    </source>
</evidence>